<accession>A0A0C9MTD5</accession>
<dbReference type="GeneID" id="78528847"/>
<dbReference type="Proteomes" id="UP000032025">
    <property type="component" value="Unassembled WGS sequence"/>
</dbReference>
<dbReference type="GO" id="GO:0000976">
    <property type="term" value="F:transcription cis-regulatory region binding"/>
    <property type="evidence" value="ECO:0007669"/>
    <property type="project" value="TreeGrafter"/>
</dbReference>
<dbReference type="InterPro" id="IPR023772">
    <property type="entry name" value="DNA-bd_HTH_TetR-type_CS"/>
</dbReference>
<reference evidence="4 5" key="1">
    <citation type="submission" date="2014-08" db="EMBL/GenBank/DDBJ databases">
        <title>Whole genome shotgun sequence of Sphingomonas paucimobilis NBRC 13935.</title>
        <authorList>
            <person name="Hosoyama A."/>
            <person name="Hashimoto M."/>
            <person name="Hosoyama Y."/>
            <person name="Noguchi M."/>
            <person name="Uohara A."/>
            <person name="Ohji S."/>
            <person name="Katano-Makiyama Y."/>
            <person name="Ichikawa N."/>
            <person name="Kimura A."/>
            <person name="Yamazoe A."/>
            <person name="Fujita N."/>
        </authorList>
    </citation>
    <scope>NUCLEOTIDE SEQUENCE [LARGE SCALE GENOMIC DNA]</scope>
    <source>
        <strain evidence="4 5">NBRC 13935</strain>
    </source>
</reference>
<evidence type="ECO:0000256" key="1">
    <source>
        <dbReference type="ARBA" id="ARBA00023125"/>
    </source>
</evidence>
<evidence type="ECO:0000256" key="2">
    <source>
        <dbReference type="PROSITE-ProRule" id="PRU00335"/>
    </source>
</evidence>
<dbReference type="PROSITE" id="PS01081">
    <property type="entry name" value="HTH_TETR_1"/>
    <property type="match status" value="1"/>
</dbReference>
<dbReference type="PROSITE" id="PS50977">
    <property type="entry name" value="HTH_TETR_2"/>
    <property type="match status" value="1"/>
</dbReference>
<protein>
    <submittedName>
        <fullName evidence="4">DNA, contig: SP630</fullName>
    </submittedName>
</protein>
<dbReference type="EMBL" id="BBJS01000030">
    <property type="protein sequence ID" value="GAN13986.1"/>
    <property type="molecule type" value="Genomic_DNA"/>
</dbReference>
<evidence type="ECO:0000259" key="3">
    <source>
        <dbReference type="PROSITE" id="PS50977"/>
    </source>
</evidence>
<dbReference type="PANTHER" id="PTHR30055">
    <property type="entry name" value="HTH-TYPE TRANSCRIPTIONAL REGULATOR RUTR"/>
    <property type="match status" value="1"/>
</dbReference>
<dbReference type="RefSeq" id="WP_007404937.1">
    <property type="nucleotide sequence ID" value="NZ_BBJS01000030.1"/>
</dbReference>
<feature type="DNA-binding region" description="H-T-H motif" evidence="2">
    <location>
        <begin position="42"/>
        <end position="61"/>
    </location>
</feature>
<dbReference type="InterPro" id="IPR050109">
    <property type="entry name" value="HTH-type_TetR-like_transc_reg"/>
</dbReference>
<gene>
    <name evidence="4" type="ORF">SP6_30_01270</name>
</gene>
<evidence type="ECO:0000313" key="5">
    <source>
        <dbReference type="Proteomes" id="UP000032025"/>
    </source>
</evidence>
<dbReference type="Pfam" id="PF00440">
    <property type="entry name" value="TetR_N"/>
    <property type="match status" value="1"/>
</dbReference>
<feature type="domain" description="HTH tetR-type" evidence="3">
    <location>
        <begin position="19"/>
        <end position="79"/>
    </location>
</feature>
<organism evidence="4 5">
    <name type="scientific">Sphingomonas paucimobilis NBRC 13935</name>
    <dbReference type="NCBI Taxonomy" id="1219050"/>
    <lineage>
        <taxon>Bacteria</taxon>
        <taxon>Pseudomonadati</taxon>
        <taxon>Pseudomonadota</taxon>
        <taxon>Alphaproteobacteria</taxon>
        <taxon>Sphingomonadales</taxon>
        <taxon>Sphingomonadaceae</taxon>
        <taxon>Sphingomonas</taxon>
    </lineage>
</organism>
<sequence>MDIETILAKARAPQQGRSKASFERMLATAEELMTQRGSDEFTLNEVAKHGKVSIGSIYCRFDSKDDLVHVVQLRVLERVDADMLAVIAELNARGGGLIDMVHDLVESVAEVLRRYADVMRPLMLRASADPVIAAIGKRSYGRTSEAVIAALLTNRDSIRHPDPEHAADAGFRILYASIARYLGFGSSIDAAGEGDWTELKADLADMLAAYLSTSPKARPARA</sequence>
<dbReference type="Gene3D" id="1.10.357.10">
    <property type="entry name" value="Tetracycline Repressor, domain 2"/>
    <property type="match status" value="1"/>
</dbReference>
<dbReference type="InterPro" id="IPR009057">
    <property type="entry name" value="Homeodomain-like_sf"/>
</dbReference>
<keyword evidence="5" id="KW-1185">Reference proteome</keyword>
<name>A0A0C9MTD5_SPHPI</name>
<dbReference type="PANTHER" id="PTHR30055:SF226">
    <property type="entry name" value="HTH-TYPE TRANSCRIPTIONAL REGULATOR PKSA"/>
    <property type="match status" value="1"/>
</dbReference>
<keyword evidence="1 2" id="KW-0238">DNA-binding</keyword>
<evidence type="ECO:0000313" key="4">
    <source>
        <dbReference type="EMBL" id="GAN13986.1"/>
    </source>
</evidence>
<proteinExistence type="predicted"/>
<dbReference type="InterPro" id="IPR001647">
    <property type="entry name" value="HTH_TetR"/>
</dbReference>
<dbReference type="SUPFAM" id="SSF46689">
    <property type="entry name" value="Homeodomain-like"/>
    <property type="match status" value="1"/>
</dbReference>
<dbReference type="GO" id="GO:0003700">
    <property type="term" value="F:DNA-binding transcription factor activity"/>
    <property type="evidence" value="ECO:0007669"/>
    <property type="project" value="TreeGrafter"/>
</dbReference>
<comment type="caution">
    <text evidence="4">The sequence shown here is derived from an EMBL/GenBank/DDBJ whole genome shotgun (WGS) entry which is preliminary data.</text>
</comment>
<dbReference type="AlphaFoldDB" id="A0A0C9MTD5"/>